<feature type="compositionally biased region" description="Basic and acidic residues" evidence="3">
    <location>
        <begin position="236"/>
        <end position="253"/>
    </location>
</feature>
<name>A0AAN6K006_9BASI</name>
<feature type="compositionally biased region" description="Low complexity" evidence="3">
    <location>
        <begin position="899"/>
        <end position="923"/>
    </location>
</feature>
<dbReference type="Pfam" id="PF04082">
    <property type="entry name" value="Fungal_trans"/>
    <property type="match status" value="1"/>
</dbReference>
<comment type="caution">
    <text evidence="5">The sequence shown here is derived from an EMBL/GenBank/DDBJ whole genome shotgun (WGS) entry which is preliminary data.</text>
</comment>
<dbReference type="CDD" id="cd00067">
    <property type="entry name" value="GAL4"/>
    <property type="match status" value="1"/>
</dbReference>
<keyword evidence="6" id="KW-1185">Reference proteome</keyword>
<dbReference type="GO" id="GO:0008270">
    <property type="term" value="F:zinc ion binding"/>
    <property type="evidence" value="ECO:0007669"/>
    <property type="project" value="InterPro"/>
</dbReference>
<dbReference type="GO" id="GO:0003677">
    <property type="term" value="F:DNA binding"/>
    <property type="evidence" value="ECO:0007669"/>
    <property type="project" value="InterPro"/>
</dbReference>
<reference evidence="5" key="1">
    <citation type="journal article" date="2023" name="PhytoFront">
        <title>Draft Genome Resources of Seven Strains of Tilletia horrida, Causal Agent of Kernel Smut of Rice.</title>
        <authorList>
            <person name="Khanal S."/>
            <person name="Antony Babu S."/>
            <person name="Zhou X.G."/>
        </authorList>
    </citation>
    <scope>NUCLEOTIDE SEQUENCE</scope>
    <source>
        <strain evidence="5">TX6</strain>
    </source>
</reference>
<dbReference type="PROSITE" id="PS00463">
    <property type="entry name" value="ZN2_CY6_FUNGAL_1"/>
    <property type="match status" value="1"/>
</dbReference>
<evidence type="ECO:0000256" key="3">
    <source>
        <dbReference type="SAM" id="MobiDB-lite"/>
    </source>
</evidence>
<dbReference type="InterPro" id="IPR050987">
    <property type="entry name" value="AtrR-like"/>
</dbReference>
<dbReference type="InterPro" id="IPR001138">
    <property type="entry name" value="Zn2Cys6_DnaBD"/>
</dbReference>
<feature type="region of interest" description="Disordered" evidence="3">
    <location>
        <begin position="884"/>
        <end position="1006"/>
    </location>
</feature>
<dbReference type="PROSITE" id="PS50048">
    <property type="entry name" value="ZN2_CY6_FUNGAL_2"/>
    <property type="match status" value="1"/>
</dbReference>
<proteinExistence type="predicted"/>
<dbReference type="InterPro" id="IPR007219">
    <property type="entry name" value="XnlR_reg_dom"/>
</dbReference>
<dbReference type="CDD" id="cd14723">
    <property type="entry name" value="ZIP_Ppr1"/>
    <property type="match status" value="1"/>
</dbReference>
<dbReference type="EMBL" id="JAPDMZ010000018">
    <property type="protein sequence ID" value="KAK0556227.1"/>
    <property type="molecule type" value="Genomic_DNA"/>
</dbReference>
<feature type="compositionally biased region" description="Basic residues" evidence="3">
    <location>
        <begin position="928"/>
        <end position="937"/>
    </location>
</feature>
<evidence type="ECO:0000256" key="1">
    <source>
        <dbReference type="ARBA" id="ARBA00022723"/>
    </source>
</evidence>
<keyword evidence="2" id="KW-0539">Nucleus</keyword>
<dbReference type="PANTHER" id="PTHR46910:SF38">
    <property type="entry name" value="ZN(2)-C6 FUNGAL-TYPE DOMAIN-CONTAINING PROTEIN"/>
    <property type="match status" value="1"/>
</dbReference>
<keyword evidence="1" id="KW-0479">Metal-binding</keyword>
<dbReference type="Gene3D" id="4.10.240.10">
    <property type="entry name" value="Zn(2)-C6 fungal-type DNA-binding domain"/>
    <property type="match status" value="1"/>
</dbReference>
<feature type="compositionally biased region" description="Low complexity" evidence="3">
    <location>
        <begin position="191"/>
        <end position="201"/>
    </location>
</feature>
<dbReference type="InterPro" id="IPR036864">
    <property type="entry name" value="Zn2-C6_fun-type_DNA-bd_sf"/>
</dbReference>
<dbReference type="SMART" id="SM00066">
    <property type="entry name" value="GAL4"/>
    <property type="match status" value="1"/>
</dbReference>
<protein>
    <submittedName>
        <fullName evidence="5">Gypsy retrotransposon integrase-like protein 1</fullName>
    </submittedName>
</protein>
<feature type="compositionally biased region" description="Acidic residues" evidence="3">
    <location>
        <begin position="43"/>
        <end position="54"/>
    </location>
</feature>
<feature type="region of interest" description="Disordered" evidence="3">
    <location>
        <begin position="232"/>
        <end position="273"/>
    </location>
</feature>
<evidence type="ECO:0000256" key="2">
    <source>
        <dbReference type="ARBA" id="ARBA00023242"/>
    </source>
</evidence>
<feature type="region of interest" description="Disordered" evidence="3">
    <location>
        <begin position="191"/>
        <end position="213"/>
    </location>
</feature>
<feature type="region of interest" description="Disordered" evidence="3">
    <location>
        <begin position="1"/>
        <end position="62"/>
    </location>
</feature>
<dbReference type="GO" id="GO:0000981">
    <property type="term" value="F:DNA-binding transcription factor activity, RNA polymerase II-specific"/>
    <property type="evidence" value="ECO:0007669"/>
    <property type="project" value="InterPro"/>
</dbReference>
<accession>A0AAN6K006</accession>
<feature type="compositionally biased region" description="Low complexity" evidence="3">
    <location>
        <begin position="582"/>
        <end position="604"/>
    </location>
</feature>
<feature type="domain" description="Zn(2)-C6 fungal-type" evidence="4">
    <location>
        <begin position="65"/>
        <end position="99"/>
    </location>
</feature>
<feature type="compositionally biased region" description="Polar residues" evidence="3">
    <location>
        <begin position="938"/>
        <end position="952"/>
    </location>
</feature>
<feature type="compositionally biased region" description="Polar residues" evidence="3">
    <location>
        <begin position="1"/>
        <end position="10"/>
    </location>
</feature>
<sequence length="1288" mass="137740">MPEQAGSQSRKSGAKLAAAANASAAGSHSLGTLIDRASGPGATEDDHDAEGEGDDPNKRRRVARACDSCRKKKVRCDGIDPPHREACTNCSTYGHECTFLNAAKRRAPPRSYVDALEARMSKMETLLSKLAPGVDFTDSLGPPVLLPDAGDNPDENAIPIIGSNTTSTAQDITTLSTRLPTVPVQAVSIASGSGSAGFKSSDVPNPQQDQGIDEPENIGILLQHKYQRLSLEDSENSGHNHNHADHSHSHGTEADSDNIGVTPPEKAPCTDTKNPVQVLSYQKSMTHVSGAHDPDADPLDHGDTAMFFGHSSNFMLYPQLEKLTLGVPKSEKSTQRLRLVQDKCNIPDIYTETMGPPLENIDLRWPEPDLETRLVDAYFQYVHPSSPILNEFLFRHQLANEPDRRQERDWLNLCLGVFSVASRFVDDERLNTYSQQYEHARWLAGVQWMEARKALGFKLFHSDVSLEQLQGVILSAFFLQATPVGGTMGWALLGVAIRLLQAQGVHRRAVNRARNLPIHIDEQWKRCFWVCYHMEVDLSSNMGRPIGVHEDDFDLDFPLEVDDDVLWASGKAGARSATFNKASDVSAAPASTSTSSAPDLSSSRDTSEADASPSESSNSTPATTVTNSTNANTASVQLSGSASLSSTMTEIRDPSSGAKSPPEPVSRQGSKPTQFITTFNASLKLNMITARILRTIYMLPKARIARGYVGSQAPQFVVAEIDSALNDWIVSVPSRIRFDPHEPDDAILTQSSYVHLKYYNSQILTHRPFISGTRQDNPNFASVAICTNAARSSSHILDTLRKRGLLRRAAMPAAGHAFISGCVLLMVIWSAKKSGARLSSSTLADVHKCVEALKQMERSVHPATVLGAALTEMMKAAQIPFAEHASEQANHKRSHEDSVSGSSPISPTTSASTSAPTVPSPVGAQNRTARRRPKSGNRRSMNTSATSDSLVSDSGVPPLPLSTQQLVAPFQSSLSTASSPENGQNKSSPGQSRTNGPTNFAQSATSSTDNMLAQLQNQYNSFASQYDAGLANNGQVKTSGVPFSTFSSTTAPFGSNTTGSTPAQQQTFAQLMNNFSFSGEGGKMEAGSRSQAPQLDFASSSYDPMQLAAEGADFPLMGNPASWTSNSFNQASFPAFADVSAMTMGNGSRMMGDFGGMMGNLSGMTMPMGMGGSGASPLPGAMSTGGIPQGVPNVNNADAAMAARIREHAARQGDTPFGNDVSPEKCLSMFDDHILSGINGDEPRYGVQANAGANGTGVAASGNSFLNGNALRPGQDDPFAALYSHSFF</sequence>
<dbReference type="SMART" id="SM00906">
    <property type="entry name" value="Fungal_trans"/>
    <property type="match status" value="1"/>
</dbReference>
<organism evidence="5 6">
    <name type="scientific">Tilletia horrida</name>
    <dbReference type="NCBI Taxonomy" id="155126"/>
    <lineage>
        <taxon>Eukaryota</taxon>
        <taxon>Fungi</taxon>
        <taxon>Dikarya</taxon>
        <taxon>Basidiomycota</taxon>
        <taxon>Ustilaginomycotina</taxon>
        <taxon>Exobasidiomycetes</taxon>
        <taxon>Tilletiales</taxon>
        <taxon>Tilletiaceae</taxon>
        <taxon>Tilletia</taxon>
    </lineage>
</organism>
<evidence type="ECO:0000313" key="6">
    <source>
        <dbReference type="Proteomes" id="UP001176517"/>
    </source>
</evidence>
<dbReference type="CDD" id="cd12148">
    <property type="entry name" value="fungal_TF_MHR"/>
    <property type="match status" value="1"/>
</dbReference>
<dbReference type="PANTHER" id="PTHR46910">
    <property type="entry name" value="TRANSCRIPTION FACTOR PDR1"/>
    <property type="match status" value="1"/>
</dbReference>
<feature type="compositionally biased region" description="Basic and acidic residues" evidence="3">
    <location>
        <begin position="884"/>
        <end position="898"/>
    </location>
</feature>
<evidence type="ECO:0000313" key="5">
    <source>
        <dbReference type="EMBL" id="KAK0556227.1"/>
    </source>
</evidence>
<feature type="compositionally biased region" description="Polar residues" evidence="3">
    <location>
        <begin position="961"/>
        <end position="1006"/>
    </location>
</feature>
<evidence type="ECO:0000259" key="4">
    <source>
        <dbReference type="PROSITE" id="PS50048"/>
    </source>
</evidence>
<feature type="compositionally biased region" description="Low complexity" evidence="3">
    <location>
        <begin position="14"/>
        <end position="30"/>
    </location>
</feature>
<gene>
    <name evidence="5" type="primary">GIN1_1</name>
    <name evidence="5" type="ORF">OC846_001322</name>
</gene>
<feature type="region of interest" description="Disordered" evidence="3">
    <location>
        <begin position="578"/>
        <end position="673"/>
    </location>
</feature>
<feature type="compositionally biased region" description="Low complexity" evidence="3">
    <location>
        <begin position="616"/>
        <end position="646"/>
    </location>
</feature>
<dbReference type="GO" id="GO:0006351">
    <property type="term" value="P:DNA-templated transcription"/>
    <property type="evidence" value="ECO:0007669"/>
    <property type="project" value="InterPro"/>
</dbReference>
<dbReference type="Pfam" id="PF00172">
    <property type="entry name" value="Zn_clus"/>
    <property type="match status" value="1"/>
</dbReference>
<dbReference type="SUPFAM" id="SSF57701">
    <property type="entry name" value="Zn2/Cys6 DNA-binding domain"/>
    <property type="match status" value="1"/>
</dbReference>
<dbReference type="Proteomes" id="UP001176517">
    <property type="component" value="Unassembled WGS sequence"/>
</dbReference>